<organism evidence="11 12">
    <name type="scientific">Cyanidioschyzon merolae (strain NIES-3377 / 10D)</name>
    <name type="common">Unicellular red alga</name>
    <dbReference type="NCBI Taxonomy" id="280699"/>
    <lineage>
        <taxon>Eukaryota</taxon>
        <taxon>Rhodophyta</taxon>
        <taxon>Bangiophyceae</taxon>
        <taxon>Cyanidiales</taxon>
        <taxon>Cyanidiaceae</taxon>
        <taxon>Cyanidioschyzon</taxon>
    </lineage>
</organism>
<evidence type="ECO:0000256" key="4">
    <source>
        <dbReference type="ARBA" id="ARBA00022692"/>
    </source>
</evidence>
<feature type="transmembrane region" description="Helical" evidence="10">
    <location>
        <begin position="199"/>
        <end position="222"/>
    </location>
</feature>
<comment type="similarity">
    <text evidence="2">Belongs to the V-ATPase e1/e2 subunit family.</text>
</comment>
<dbReference type="Proteomes" id="UP000007014">
    <property type="component" value="Chromosome 4"/>
</dbReference>
<dbReference type="Gramene" id="CMD029CT">
    <property type="protein sequence ID" value="CMD029CT"/>
    <property type="gene ID" value="CMD029C"/>
</dbReference>
<evidence type="ECO:0000313" key="12">
    <source>
        <dbReference type="Proteomes" id="UP000007014"/>
    </source>
</evidence>
<dbReference type="EMBL" id="AP006486">
    <property type="protein sequence ID" value="BAM79120.1"/>
    <property type="molecule type" value="Genomic_DNA"/>
</dbReference>
<keyword evidence="12" id="KW-1185">Reference proteome</keyword>
<evidence type="ECO:0000256" key="3">
    <source>
        <dbReference type="ARBA" id="ARBA00022448"/>
    </source>
</evidence>
<evidence type="ECO:0000256" key="9">
    <source>
        <dbReference type="SAM" id="MobiDB-lite"/>
    </source>
</evidence>
<evidence type="ECO:0000256" key="7">
    <source>
        <dbReference type="ARBA" id="ARBA00023065"/>
    </source>
</evidence>
<feature type="compositionally biased region" description="Basic and acidic residues" evidence="9">
    <location>
        <begin position="15"/>
        <end position="25"/>
    </location>
</feature>
<accession>M1V439</accession>
<name>M1V439_CYAM1</name>
<keyword evidence="8 10" id="KW-0472">Membrane</keyword>
<keyword evidence="7" id="KW-0406">Ion transport</keyword>
<evidence type="ECO:0000256" key="10">
    <source>
        <dbReference type="SAM" id="Phobius"/>
    </source>
</evidence>
<feature type="transmembrane region" description="Helical" evidence="10">
    <location>
        <begin position="176"/>
        <end position="193"/>
    </location>
</feature>
<dbReference type="HOGENOM" id="CLU_1035686_0_0_1"/>
<dbReference type="KEGG" id="cme:CYME_CMD029C"/>
<keyword evidence="4 10" id="KW-0812">Transmembrane</keyword>
<keyword evidence="3" id="KW-0813">Transport</keyword>
<evidence type="ECO:0000256" key="5">
    <source>
        <dbReference type="ARBA" id="ARBA00022781"/>
    </source>
</evidence>
<dbReference type="AlphaFoldDB" id="M1V439"/>
<dbReference type="OrthoDB" id="1508846at2759"/>
<feature type="region of interest" description="Disordered" evidence="9">
    <location>
        <begin position="1"/>
        <end position="25"/>
    </location>
</feature>
<dbReference type="GO" id="GO:0046961">
    <property type="term" value="F:proton-transporting ATPase activity, rotational mechanism"/>
    <property type="evidence" value="ECO:0007669"/>
    <property type="project" value="InterPro"/>
</dbReference>
<proteinExistence type="inferred from homology"/>
<evidence type="ECO:0000256" key="2">
    <source>
        <dbReference type="ARBA" id="ARBA00008328"/>
    </source>
</evidence>
<sequence>MPERPRLEQRKRKNSHDSRAGDDSFQRWRTQLLTRLRAAATGDDDHDDAHSGHFLTLSGAELVNGGFPQTQRPSRGQTALLLSHKTSGTGTSTEYTGAVTLRSVPTRVPATGTSVSALAVGDALYPRLTDTLPAYLEEGLVQSQRAGGKFGAGGNTDRRVGLSSQLGRPLRRLASACRWTLLGAAGLAALILLTRLAAMAWGGIVAGSLLFVVLTLVSWFVVGMIWRKNADVYAIARLTVFMSGFCMWFMWIMCYMDQMNPIIRPIRKV</sequence>
<dbReference type="GO" id="GO:0033179">
    <property type="term" value="C:proton-transporting V-type ATPase, V0 domain"/>
    <property type="evidence" value="ECO:0007669"/>
    <property type="project" value="InterPro"/>
</dbReference>
<keyword evidence="6 10" id="KW-1133">Transmembrane helix</keyword>
<comment type="subcellular location">
    <subcellularLocation>
        <location evidence="1">Membrane</location>
        <topology evidence="1">Multi-pass membrane protein</topology>
    </subcellularLocation>
</comment>
<protein>
    <submittedName>
        <fullName evidence="11">Uncharacterized protein</fullName>
    </submittedName>
</protein>
<reference evidence="11 12" key="1">
    <citation type="journal article" date="2004" name="Nature">
        <title>Genome sequence of the ultrasmall unicellular red alga Cyanidioschyzon merolae 10D.</title>
        <authorList>
            <person name="Matsuzaki M."/>
            <person name="Misumi O."/>
            <person name="Shin-i T."/>
            <person name="Maruyama S."/>
            <person name="Takahara M."/>
            <person name="Miyagishima S."/>
            <person name="Mori T."/>
            <person name="Nishida K."/>
            <person name="Yagisawa F."/>
            <person name="Nishida K."/>
            <person name="Yoshida Y."/>
            <person name="Nishimura Y."/>
            <person name="Nakao S."/>
            <person name="Kobayashi T."/>
            <person name="Momoyama Y."/>
            <person name="Higashiyama T."/>
            <person name="Minoda A."/>
            <person name="Sano M."/>
            <person name="Nomoto H."/>
            <person name="Oishi K."/>
            <person name="Hayashi H."/>
            <person name="Ohta F."/>
            <person name="Nishizaka S."/>
            <person name="Haga S."/>
            <person name="Miura S."/>
            <person name="Morishita T."/>
            <person name="Kabeya Y."/>
            <person name="Terasawa K."/>
            <person name="Suzuki Y."/>
            <person name="Ishii Y."/>
            <person name="Asakawa S."/>
            <person name="Takano H."/>
            <person name="Ohta N."/>
            <person name="Kuroiwa H."/>
            <person name="Tanaka K."/>
            <person name="Shimizu N."/>
            <person name="Sugano S."/>
            <person name="Sato N."/>
            <person name="Nozaki H."/>
            <person name="Ogasawara N."/>
            <person name="Kohara Y."/>
            <person name="Kuroiwa T."/>
        </authorList>
    </citation>
    <scope>NUCLEOTIDE SEQUENCE [LARGE SCALE GENOMIC DNA]</scope>
    <source>
        <strain evidence="11 12">10D</strain>
    </source>
</reference>
<evidence type="ECO:0000256" key="1">
    <source>
        <dbReference type="ARBA" id="ARBA00004141"/>
    </source>
</evidence>
<reference evidence="11 12" key="2">
    <citation type="journal article" date="2007" name="BMC Biol.">
        <title>A 100%-complete sequence reveals unusually simple genomic features in the hot-spring red alga Cyanidioschyzon merolae.</title>
        <authorList>
            <person name="Nozaki H."/>
            <person name="Takano H."/>
            <person name="Misumi O."/>
            <person name="Terasawa K."/>
            <person name="Matsuzaki M."/>
            <person name="Maruyama S."/>
            <person name="Nishida K."/>
            <person name="Yagisawa F."/>
            <person name="Yoshida Y."/>
            <person name="Fujiwara T."/>
            <person name="Takio S."/>
            <person name="Tamura K."/>
            <person name="Chung S.J."/>
            <person name="Nakamura S."/>
            <person name="Kuroiwa H."/>
            <person name="Tanaka K."/>
            <person name="Sato N."/>
            <person name="Kuroiwa T."/>
        </authorList>
    </citation>
    <scope>NUCLEOTIDE SEQUENCE [LARGE SCALE GENOMIC DNA]</scope>
    <source>
        <strain evidence="11 12">10D</strain>
    </source>
</reference>
<dbReference type="InterPro" id="IPR008389">
    <property type="entry name" value="ATPase_V0-cplx_e1/e2_su"/>
</dbReference>
<dbReference type="Pfam" id="PF05493">
    <property type="entry name" value="ATP_synt_H"/>
    <property type="match status" value="1"/>
</dbReference>
<keyword evidence="5" id="KW-0375">Hydrogen ion transport</keyword>
<gene>
    <name evidence="11" type="ORF">CYME_CMD029C</name>
</gene>
<evidence type="ECO:0000256" key="8">
    <source>
        <dbReference type="ARBA" id="ARBA00023136"/>
    </source>
</evidence>
<evidence type="ECO:0000313" key="11">
    <source>
        <dbReference type="EMBL" id="BAM79120.1"/>
    </source>
</evidence>
<dbReference type="GeneID" id="16992583"/>
<dbReference type="RefSeq" id="XP_005535406.1">
    <property type="nucleotide sequence ID" value="XM_005535349.1"/>
</dbReference>
<feature type="transmembrane region" description="Helical" evidence="10">
    <location>
        <begin position="234"/>
        <end position="253"/>
    </location>
</feature>
<evidence type="ECO:0000256" key="6">
    <source>
        <dbReference type="ARBA" id="ARBA00022989"/>
    </source>
</evidence>